<dbReference type="AlphaFoldDB" id="A0A0F9FRA1"/>
<name>A0A0F9FRA1_9ZZZZ</name>
<reference evidence="2" key="1">
    <citation type="journal article" date="2015" name="Nature">
        <title>Complex archaea that bridge the gap between prokaryotes and eukaryotes.</title>
        <authorList>
            <person name="Spang A."/>
            <person name="Saw J.H."/>
            <person name="Jorgensen S.L."/>
            <person name="Zaremba-Niedzwiedzka K."/>
            <person name="Martijn J."/>
            <person name="Lind A.E."/>
            <person name="van Eijk R."/>
            <person name="Schleper C."/>
            <person name="Guy L."/>
            <person name="Ettema T.J."/>
        </authorList>
    </citation>
    <scope>NUCLEOTIDE SEQUENCE</scope>
</reference>
<comment type="caution">
    <text evidence="2">The sequence shown here is derived from an EMBL/GenBank/DDBJ whole genome shotgun (WGS) entry which is preliminary data.</text>
</comment>
<protein>
    <submittedName>
        <fullName evidence="2">Uncharacterized protein</fullName>
    </submittedName>
</protein>
<dbReference type="EMBL" id="LAZR01029341">
    <property type="protein sequence ID" value="KKL59870.1"/>
    <property type="molecule type" value="Genomic_DNA"/>
</dbReference>
<accession>A0A0F9FRA1</accession>
<organism evidence="2">
    <name type="scientific">marine sediment metagenome</name>
    <dbReference type="NCBI Taxonomy" id="412755"/>
    <lineage>
        <taxon>unclassified sequences</taxon>
        <taxon>metagenomes</taxon>
        <taxon>ecological metagenomes</taxon>
    </lineage>
</organism>
<gene>
    <name evidence="2" type="ORF">LCGC14_2211000</name>
</gene>
<evidence type="ECO:0000256" key="1">
    <source>
        <dbReference type="SAM" id="MobiDB-lite"/>
    </source>
</evidence>
<feature type="region of interest" description="Disordered" evidence="1">
    <location>
        <begin position="26"/>
        <end position="59"/>
    </location>
</feature>
<sequence length="59" mass="6406">MTNEQHQKLLLMLNAIRIAILAAGHPDEDVEEEGREASDTQAAAALAPPTPRNQFAPQD</sequence>
<proteinExistence type="predicted"/>
<evidence type="ECO:0000313" key="2">
    <source>
        <dbReference type="EMBL" id="KKL59870.1"/>
    </source>
</evidence>